<accession>A0A6G1F0T2</accession>
<dbReference type="OrthoDB" id="654677at2759"/>
<dbReference type="AlphaFoldDB" id="A0A6G1F0T2"/>
<gene>
    <name evidence="1" type="ORF">E2562_032875</name>
</gene>
<dbReference type="EMBL" id="SPHZ02000002">
    <property type="protein sequence ID" value="KAF0930445.1"/>
    <property type="molecule type" value="Genomic_DNA"/>
</dbReference>
<protein>
    <submittedName>
        <fullName evidence="1">Uncharacterized protein</fullName>
    </submittedName>
</protein>
<sequence length="72" mass="7878">MSQILKLLEGDDETIHWARSQVTASFDGSDEEAVTPDSNMQSHLNLALLGVEDDTLSRCSTEQTMDTSADGY</sequence>
<comment type="caution">
    <text evidence="1">The sequence shown here is derived from an EMBL/GenBank/DDBJ whole genome shotgun (WGS) entry which is preliminary data.</text>
</comment>
<organism evidence="1 2">
    <name type="scientific">Oryza meyeriana var. granulata</name>
    <dbReference type="NCBI Taxonomy" id="110450"/>
    <lineage>
        <taxon>Eukaryota</taxon>
        <taxon>Viridiplantae</taxon>
        <taxon>Streptophyta</taxon>
        <taxon>Embryophyta</taxon>
        <taxon>Tracheophyta</taxon>
        <taxon>Spermatophyta</taxon>
        <taxon>Magnoliopsida</taxon>
        <taxon>Liliopsida</taxon>
        <taxon>Poales</taxon>
        <taxon>Poaceae</taxon>
        <taxon>BOP clade</taxon>
        <taxon>Oryzoideae</taxon>
        <taxon>Oryzeae</taxon>
        <taxon>Oryzinae</taxon>
        <taxon>Oryza</taxon>
        <taxon>Oryza meyeriana</taxon>
    </lineage>
</organism>
<evidence type="ECO:0000313" key="1">
    <source>
        <dbReference type="EMBL" id="KAF0930445.1"/>
    </source>
</evidence>
<evidence type="ECO:0000313" key="2">
    <source>
        <dbReference type="Proteomes" id="UP000479710"/>
    </source>
</evidence>
<keyword evidence="2" id="KW-1185">Reference proteome</keyword>
<dbReference type="Proteomes" id="UP000479710">
    <property type="component" value="Unassembled WGS sequence"/>
</dbReference>
<proteinExistence type="predicted"/>
<name>A0A6G1F0T2_9ORYZ</name>
<reference evidence="1 2" key="1">
    <citation type="submission" date="2019-11" db="EMBL/GenBank/DDBJ databases">
        <title>Whole genome sequence of Oryza granulata.</title>
        <authorList>
            <person name="Li W."/>
        </authorList>
    </citation>
    <scope>NUCLEOTIDE SEQUENCE [LARGE SCALE GENOMIC DNA]</scope>
    <source>
        <strain evidence="2">cv. Menghai</strain>
        <tissue evidence="1">Leaf</tissue>
    </source>
</reference>